<evidence type="ECO:0000313" key="2">
    <source>
        <dbReference type="EMBL" id="SMD86687.1"/>
    </source>
</evidence>
<gene>
    <name evidence="2" type="ORF">BACERE00191_01651</name>
    <name evidence="1" type="ORF">OWO78_21630</name>
</gene>
<accession>A0A1Y5Z8J7</accession>
<proteinExistence type="predicted"/>
<sequence length="1363" mass="160637">MRNEKDVSVTKRASDDLNDLDDLRKKVIDLTKETGESIKRNIISCKAFKDSIPMDLLYMRNTKDSNLLDLVKSNKFIVLLGDAGEGKSIFLKRSAYEIMSNRDPSNNYLALYYSLNMYADEDIQMLLEKEYGDFTKFKDLKFLFLFDEFDQVQNKALLIKKLQSFRDKFCDSHFCIASRSNAYSNNFNNAELVQLLPFSSRDIEQFVKNKLPLKYNALLQDAKIFNYMEFMKNPFNLNAIIDYYKINNSLPKNTAKIINEVIKSSINEKLNELEEDILFKESYELEKVYFNLQKIALVMESIQSNFLTNKQLMTIIPNKETRHVIKNLSIIKKRFNNNNISFQFIHNNYNEYLAADALKNKSLDDILQLITIDGLPEFNILPSWKNTVAFLLYLRDSQDLIENLITIDPSMLLDLEVGRLTKQQRNQIFKTLYERYSSRDIWLGDNPFDLAKLAMNNETYSYLKDKIISSSSNMDKYNAVYIIRYFKEYAEMDLKNKLIDLVLNIDINTELRAVSLSTLTSLYQVDNELVNAVLPILQEKENVGLIGSFFRFLTKYSTVDDYIEFIIEHIPLMHFNLDSTIHLSNYAIYDCIEKLQSLDAIIKLLDYFIENTQILRDIHIDDLIPSIVGKALIYQESSVVWNKMRELLRKSDIISPHKAMYTIFNFFVASGTLNQLFDSFYNRAEIKKDRYYYKVIALSMTEENILRLISDKKDDVISENEIMKIIFEMRVYHQEEDFVEKLVHDLNIEEPTSKNYEEIQNNKLMEFIEIIFSKEKFLAEVKNIFIGEEKEALCFDDLEIDKMWDNLKGDEKYNSFMLRCLREILKIKPITFDEFETLIPDYDVFTLNEAYKIKTNNSNIEFSKEQREKISQICYDKIKHVDFNTAITYNENSVTFGSIYVSLWFFQRLFNLQYPENILLDMISFDYVIKNNHVGIKYIEKYVSLSLMQERILWNLINKDIREQILYNHLSFCKEYKVRDSIEIIKKLFSNSNLSNRDKLECLKTLIYLGVEISYLKELMVSTEDEKIFDTCAAYLSQLEPQKTQDILIESLNKKDNIALKSAAHLINYQNIEGIEYYINYIRKQKKYGSFTSQMLIQKISNIEALELLFTLLNDVVRKEIKQEPFERLQEEIVSAFKNIAVKDASSLGKVLEGILGFIEQNKEDIELNDFHVIHDDVLKFYKSNYKKSNDIYTTLTSVNRILFVPEDEEYRNKLIACINLQTDIMENTTAIDIFKLHPKNMGNIAYLVSLKLSKSNREFENFINYMQQIFFESLHKEQKQKKDIDGRIYKEHRTLFEILNLIRCLRHYYLHMELNDLNVVETVNNFFLSFGGQPDTAEKWMLLHSKIIKDLEEALLKTKSTL</sequence>
<dbReference type="InterPro" id="IPR027417">
    <property type="entry name" value="P-loop_NTPase"/>
</dbReference>
<name>A0A1Y5Z8J7_9BACI</name>
<dbReference type="EMBL" id="FWZB01000033">
    <property type="protein sequence ID" value="SMD86687.1"/>
    <property type="molecule type" value="Genomic_DNA"/>
</dbReference>
<dbReference type="Proteomes" id="UP000194499">
    <property type="component" value="Unassembled WGS sequence"/>
</dbReference>
<dbReference type="Gene3D" id="3.40.50.300">
    <property type="entry name" value="P-loop containing nucleotide triphosphate hydrolases"/>
    <property type="match status" value="1"/>
</dbReference>
<protein>
    <submittedName>
        <fullName evidence="2">Uncharacterized protein</fullName>
    </submittedName>
</protein>
<reference evidence="3" key="1">
    <citation type="submission" date="2017-04" db="EMBL/GenBank/DDBJ databases">
        <authorList>
            <person name="Criscuolo A."/>
        </authorList>
    </citation>
    <scope>NUCLEOTIDE SEQUENCE [LARGE SCALE GENOMIC DNA]</scope>
</reference>
<reference evidence="1" key="3">
    <citation type="submission" date="2022-11" db="EMBL/GenBank/DDBJ databases">
        <title>WGS-based characterization of Bacillus cereus isolated from food &amp; feed additives.</title>
        <authorList>
            <person name="Bogaerts B."/>
            <person name="Fraiture M.-A."/>
            <person name="Roosens N.H.C."/>
            <person name="De Keersmaecker S.C.J."/>
            <person name="Vanneste K."/>
        </authorList>
    </citation>
    <scope>NUCLEOTIDE SEQUENCE</scope>
    <source>
        <strain evidence="1">74.2</strain>
    </source>
</reference>
<reference evidence="2" key="2">
    <citation type="submission" date="2017-04" db="EMBL/GenBank/DDBJ databases">
        <authorList>
            <person name="Afonso C.L."/>
            <person name="Miller P.J."/>
            <person name="Scott M.A."/>
            <person name="Spackman E."/>
            <person name="Goraichik I."/>
            <person name="Dimitrov K.M."/>
            <person name="Suarez D.L."/>
            <person name="Swayne D.E."/>
        </authorList>
    </citation>
    <scope>NUCLEOTIDE SEQUENCE [LARGE SCALE GENOMIC DNA]</scope>
    <source>
        <strain evidence="2">16-00191</strain>
    </source>
</reference>
<organism evidence="2 3">
    <name type="scientific">Bacillus pacificus</name>
    <dbReference type="NCBI Taxonomy" id="2026187"/>
    <lineage>
        <taxon>Bacteria</taxon>
        <taxon>Bacillati</taxon>
        <taxon>Bacillota</taxon>
        <taxon>Bacilli</taxon>
        <taxon>Bacillales</taxon>
        <taxon>Bacillaceae</taxon>
        <taxon>Bacillus</taxon>
        <taxon>Bacillus cereus group</taxon>
    </lineage>
</organism>
<dbReference type="SUPFAM" id="SSF52540">
    <property type="entry name" value="P-loop containing nucleoside triphosphate hydrolases"/>
    <property type="match status" value="1"/>
</dbReference>
<dbReference type="RefSeq" id="WP_046648666.1">
    <property type="nucleotide sequence ID" value="NZ_CP086329.1"/>
</dbReference>
<dbReference type="Proteomes" id="UP001174229">
    <property type="component" value="Unassembled WGS sequence"/>
</dbReference>
<evidence type="ECO:0000313" key="3">
    <source>
        <dbReference type="Proteomes" id="UP000194499"/>
    </source>
</evidence>
<dbReference type="GeneID" id="69534806"/>
<dbReference type="EMBL" id="JAPNPE010000011">
    <property type="protein sequence ID" value="MDK7393981.1"/>
    <property type="molecule type" value="Genomic_DNA"/>
</dbReference>
<evidence type="ECO:0000313" key="1">
    <source>
        <dbReference type="EMBL" id="MDK7393981.1"/>
    </source>
</evidence>